<name>A0A4Y2NJR9_ARAVE</name>
<reference evidence="1 2" key="1">
    <citation type="journal article" date="2019" name="Sci. Rep.">
        <title>Orb-weaving spider Araneus ventricosus genome elucidates the spidroin gene catalogue.</title>
        <authorList>
            <person name="Kono N."/>
            <person name="Nakamura H."/>
            <person name="Ohtoshi R."/>
            <person name="Moran D.A.P."/>
            <person name="Shinohara A."/>
            <person name="Yoshida Y."/>
            <person name="Fujiwara M."/>
            <person name="Mori M."/>
            <person name="Tomita M."/>
            <person name="Arakawa K."/>
        </authorList>
    </citation>
    <scope>NUCLEOTIDE SEQUENCE [LARGE SCALE GENOMIC DNA]</scope>
</reference>
<accession>A0A4Y2NJR9</accession>
<gene>
    <name evidence="1" type="ORF">AVEN_72523_1</name>
</gene>
<proteinExistence type="predicted"/>
<sequence length="151" mass="17370">MVRTLTLVDGPALKSAAICGRVARLSRLMILVSRRWSRSCMIFFRRQRCRRFDVLQDSRYSVYIAVVARRLSTGFIRLFGQAQQWMSAPFTHSKCFPLQGHLHVSCWQSTFESSWRFGKASCRSGWNRVPGNIVYQQGPSSESDENQKISS</sequence>
<evidence type="ECO:0000313" key="2">
    <source>
        <dbReference type="Proteomes" id="UP000499080"/>
    </source>
</evidence>
<protein>
    <submittedName>
        <fullName evidence="1">Uncharacterized protein</fullName>
    </submittedName>
</protein>
<comment type="caution">
    <text evidence="1">The sequence shown here is derived from an EMBL/GenBank/DDBJ whole genome shotgun (WGS) entry which is preliminary data.</text>
</comment>
<dbReference type="Proteomes" id="UP000499080">
    <property type="component" value="Unassembled WGS sequence"/>
</dbReference>
<keyword evidence="2" id="KW-1185">Reference proteome</keyword>
<dbReference type="AlphaFoldDB" id="A0A4Y2NJR9"/>
<dbReference type="EMBL" id="BGPR01210045">
    <property type="protein sequence ID" value="GBN39551.1"/>
    <property type="molecule type" value="Genomic_DNA"/>
</dbReference>
<evidence type="ECO:0000313" key="1">
    <source>
        <dbReference type="EMBL" id="GBN39551.1"/>
    </source>
</evidence>
<organism evidence="1 2">
    <name type="scientific">Araneus ventricosus</name>
    <name type="common">Orbweaver spider</name>
    <name type="synonym">Epeira ventricosa</name>
    <dbReference type="NCBI Taxonomy" id="182803"/>
    <lineage>
        <taxon>Eukaryota</taxon>
        <taxon>Metazoa</taxon>
        <taxon>Ecdysozoa</taxon>
        <taxon>Arthropoda</taxon>
        <taxon>Chelicerata</taxon>
        <taxon>Arachnida</taxon>
        <taxon>Araneae</taxon>
        <taxon>Araneomorphae</taxon>
        <taxon>Entelegynae</taxon>
        <taxon>Araneoidea</taxon>
        <taxon>Araneidae</taxon>
        <taxon>Araneus</taxon>
    </lineage>
</organism>